<evidence type="ECO:0000313" key="2">
    <source>
        <dbReference type="EMBL" id="PBK93112.1"/>
    </source>
</evidence>
<evidence type="ECO:0000313" key="3">
    <source>
        <dbReference type="Proteomes" id="UP000217790"/>
    </source>
</evidence>
<dbReference type="EMBL" id="KZ293657">
    <property type="protein sequence ID" value="PBK93112.1"/>
    <property type="molecule type" value="Genomic_DNA"/>
</dbReference>
<reference evidence="3" key="1">
    <citation type="journal article" date="2017" name="Nat. Ecol. Evol.">
        <title>Genome expansion and lineage-specific genetic innovations in the forest pathogenic fungi Armillaria.</title>
        <authorList>
            <person name="Sipos G."/>
            <person name="Prasanna A.N."/>
            <person name="Walter M.C."/>
            <person name="O'Connor E."/>
            <person name="Balint B."/>
            <person name="Krizsan K."/>
            <person name="Kiss B."/>
            <person name="Hess J."/>
            <person name="Varga T."/>
            <person name="Slot J."/>
            <person name="Riley R."/>
            <person name="Boka B."/>
            <person name="Rigling D."/>
            <person name="Barry K."/>
            <person name="Lee J."/>
            <person name="Mihaltcheva S."/>
            <person name="LaButti K."/>
            <person name="Lipzen A."/>
            <person name="Waldron R."/>
            <person name="Moloney N.M."/>
            <person name="Sperisen C."/>
            <person name="Kredics L."/>
            <person name="Vagvoelgyi C."/>
            <person name="Patrignani A."/>
            <person name="Fitzpatrick D."/>
            <person name="Nagy I."/>
            <person name="Doyle S."/>
            <person name="Anderson J.B."/>
            <person name="Grigoriev I.V."/>
            <person name="Gueldener U."/>
            <person name="Muensterkoetter M."/>
            <person name="Nagy L.G."/>
        </authorList>
    </citation>
    <scope>NUCLEOTIDE SEQUENCE [LARGE SCALE GENOMIC DNA]</scope>
    <source>
        <strain evidence="3">Ar21-2</strain>
    </source>
</reference>
<dbReference type="InParanoid" id="A0A2H3DNS2"/>
<name>A0A2H3DNS2_ARMGA</name>
<sequence>MSPSVKSRSSSASLLPRSSRPSTSLRTPTFLQILRSPHTSQQLVRCMHFTLASVNRRGMGTTFATLST</sequence>
<gene>
    <name evidence="2" type="ORF">ARMGADRAFT_1012793</name>
</gene>
<evidence type="ECO:0000256" key="1">
    <source>
        <dbReference type="SAM" id="MobiDB-lite"/>
    </source>
</evidence>
<dbReference type="AlphaFoldDB" id="A0A2H3DNS2"/>
<organism evidence="2 3">
    <name type="scientific">Armillaria gallica</name>
    <name type="common">Bulbous honey fungus</name>
    <name type="synonym">Armillaria bulbosa</name>
    <dbReference type="NCBI Taxonomy" id="47427"/>
    <lineage>
        <taxon>Eukaryota</taxon>
        <taxon>Fungi</taxon>
        <taxon>Dikarya</taxon>
        <taxon>Basidiomycota</taxon>
        <taxon>Agaricomycotina</taxon>
        <taxon>Agaricomycetes</taxon>
        <taxon>Agaricomycetidae</taxon>
        <taxon>Agaricales</taxon>
        <taxon>Marasmiineae</taxon>
        <taxon>Physalacriaceae</taxon>
        <taxon>Armillaria</taxon>
    </lineage>
</organism>
<keyword evidence="3" id="KW-1185">Reference proteome</keyword>
<accession>A0A2H3DNS2</accession>
<dbReference type="Proteomes" id="UP000217790">
    <property type="component" value="Unassembled WGS sequence"/>
</dbReference>
<protein>
    <submittedName>
        <fullName evidence="2">Uncharacterized protein</fullName>
    </submittedName>
</protein>
<proteinExistence type="predicted"/>
<feature type="region of interest" description="Disordered" evidence="1">
    <location>
        <begin position="1"/>
        <end position="28"/>
    </location>
</feature>